<feature type="compositionally biased region" description="Low complexity" evidence="1">
    <location>
        <begin position="42"/>
        <end position="60"/>
    </location>
</feature>
<feature type="compositionally biased region" description="Polar residues" evidence="1">
    <location>
        <begin position="213"/>
        <end position="227"/>
    </location>
</feature>
<feature type="compositionally biased region" description="Low complexity" evidence="1">
    <location>
        <begin position="576"/>
        <end position="586"/>
    </location>
</feature>
<accession>A0A336LTF6</accession>
<evidence type="ECO:0000313" key="2">
    <source>
        <dbReference type="EMBL" id="SSX21332.1"/>
    </source>
</evidence>
<feature type="compositionally biased region" description="Polar residues" evidence="1">
    <location>
        <begin position="233"/>
        <end position="245"/>
    </location>
</feature>
<dbReference type="OMA" id="YSSYDMP"/>
<feature type="compositionally biased region" description="Low complexity" evidence="1">
    <location>
        <begin position="193"/>
        <end position="203"/>
    </location>
</feature>
<feature type="region of interest" description="Disordered" evidence="1">
    <location>
        <begin position="1"/>
        <end position="64"/>
    </location>
</feature>
<reference evidence="2" key="1">
    <citation type="submission" date="2018-07" db="EMBL/GenBank/DDBJ databases">
        <authorList>
            <person name="Quirk P.G."/>
            <person name="Krulwich T.A."/>
        </authorList>
    </citation>
    <scope>NUCLEOTIDE SEQUENCE</scope>
</reference>
<feature type="region of interest" description="Disordered" evidence="1">
    <location>
        <begin position="233"/>
        <end position="274"/>
    </location>
</feature>
<feature type="region of interest" description="Disordered" evidence="1">
    <location>
        <begin position="361"/>
        <end position="431"/>
    </location>
</feature>
<feature type="compositionally biased region" description="Low complexity" evidence="1">
    <location>
        <begin position="98"/>
        <end position="115"/>
    </location>
</feature>
<feature type="compositionally biased region" description="Polar residues" evidence="1">
    <location>
        <begin position="116"/>
        <end position="165"/>
    </location>
</feature>
<gene>
    <name evidence="2" type="primary">CSON004465</name>
</gene>
<evidence type="ECO:0000256" key="1">
    <source>
        <dbReference type="SAM" id="MobiDB-lite"/>
    </source>
</evidence>
<sequence length="649" mass="71680">MSENQNSLNSNELEDNVGQMPSSIRKESADITRGTVGQSESNSTTTTNNQNIIVNGNNDTTQNPEGVIRQREENPFSFKHFLKRDPSNSNNNPGAVISSSSSSSLQGSSMTLTTSVTTNPISTSASQNSTNNICHSRSTSIINGTDSHAPSKSATTSSLNQNQHTGARPKIPQFQSVHALGTGGESKMKRSPRFPSFDSQSSLSELSDERSNLFHSRSNSSFNSDYPVQRSFSNYDIESPVTSGSPKYDRKINSTQNQSPSHPHHNYTGRNSMEQPRITNNRHINTSEFSAALPDFVQDHLVMEQWYHGLSNSPKSTSPVSVDFEHLPDFTINNLDAVPDLGTNRSNIAYVDLSNDLPPLELNVGSNRNSNSRTPPRNARNPSPIIPLDLPRQNNDVRREQAPPDLPPDITEGQRGAFGYGGHSDMNRDQSTDKIQTLPDFLSDGPIHSSGRLADVTHDTPHFNSPDENPVNTTIARLQAENDRLRNELDDCRQIIMNQTCRISELEHLLIEERRSSNRINDSLASSNNSQKLEDSSLICRLKQQVKQMSSEMEKLRKENETLKREEGAVGGASGGSSAIRGPRSSQLSRELRMAAASAENNLRQLLSGVENLRLMAANIETMDRLNDPLDEFLSDDDEDEDRFKGPAL</sequence>
<feature type="compositionally biased region" description="Low complexity" evidence="1">
    <location>
        <begin position="1"/>
        <end position="11"/>
    </location>
</feature>
<dbReference type="AlphaFoldDB" id="A0A336LTF6"/>
<feature type="compositionally biased region" description="Basic and acidic residues" evidence="1">
    <location>
        <begin position="556"/>
        <end position="568"/>
    </location>
</feature>
<dbReference type="EMBL" id="UFQT01000187">
    <property type="protein sequence ID" value="SSX21332.1"/>
    <property type="molecule type" value="Genomic_DNA"/>
</dbReference>
<name>A0A336LTF6_CULSO</name>
<dbReference type="VEuPathDB" id="VectorBase:CSON004465"/>
<organism evidence="2">
    <name type="scientific">Culicoides sonorensis</name>
    <name type="common">Biting midge</name>
    <dbReference type="NCBI Taxonomy" id="179676"/>
    <lineage>
        <taxon>Eukaryota</taxon>
        <taxon>Metazoa</taxon>
        <taxon>Ecdysozoa</taxon>
        <taxon>Arthropoda</taxon>
        <taxon>Hexapoda</taxon>
        <taxon>Insecta</taxon>
        <taxon>Pterygota</taxon>
        <taxon>Neoptera</taxon>
        <taxon>Endopterygota</taxon>
        <taxon>Diptera</taxon>
        <taxon>Nematocera</taxon>
        <taxon>Chironomoidea</taxon>
        <taxon>Ceratopogonidae</taxon>
        <taxon>Ceratopogoninae</taxon>
        <taxon>Culicoides</taxon>
        <taxon>Monoculicoides</taxon>
    </lineage>
</organism>
<proteinExistence type="predicted"/>
<feature type="region of interest" description="Disordered" evidence="1">
    <location>
        <begin position="80"/>
        <end position="203"/>
    </location>
</feature>
<feature type="compositionally biased region" description="Low complexity" evidence="1">
    <location>
        <begin position="366"/>
        <end position="383"/>
    </location>
</feature>
<feature type="region of interest" description="Disordered" evidence="1">
    <location>
        <begin position="208"/>
        <end position="227"/>
    </location>
</feature>
<feature type="region of interest" description="Disordered" evidence="1">
    <location>
        <begin position="556"/>
        <end position="587"/>
    </location>
</feature>
<protein>
    <submittedName>
        <fullName evidence="2">CSON004465 protein</fullName>
    </submittedName>
</protein>